<comment type="caution">
    <text evidence="3">The sequence shown here is derived from an EMBL/GenBank/DDBJ whole genome shotgun (WGS) entry which is preliminary data.</text>
</comment>
<feature type="coiled-coil region" evidence="1">
    <location>
        <begin position="27"/>
        <end position="73"/>
    </location>
</feature>
<dbReference type="Proteomes" id="UP001238450">
    <property type="component" value="Unassembled WGS sequence"/>
</dbReference>
<dbReference type="Gene3D" id="3.90.1720.10">
    <property type="entry name" value="endopeptidase domain like (from Nostoc punctiforme)"/>
    <property type="match status" value="1"/>
</dbReference>
<keyword evidence="4" id="KW-1185">Reference proteome</keyword>
<protein>
    <submittedName>
        <fullName evidence="3">Uncharacterized protein YycO</fullName>
    </submittedName>
</protein>
<accession>A0AAJ1TJ29</accession>
<proteinExistence type="predicted"/>
<dbReference type="InterPro" id="IPR038765">
    <property type="entry name" value="Papain-like_cys_pep_sf"/>
</dbReference>
<evidence type="ECO:0000256" key="1">
    <source>
        <dbReference type="SAM" id="Coils"/>
    </source>
</evidence>
<organism evidence="3 4">
    <name type="scientific">Croceifilum oryzae</name>
    <dbReference type="NCBI Taxonomy" id="1553429"/>
    <lineage>
        <taxon>Bacteria</taxon>
        <taxon>Bacillati</taxon>
        <taxon>Bacillota</taxon>
        <taxon>Bacilli</taxon>
        <taxon>Bacillales</taxon>
        <taxon>Thermoactinomycetaceae</taxon>
        <taxon>Croceifilum</taxon>
    </lineage>
</organism>
<dbReference type="Pfam" id="PF05708">
    <property type="entry name" value="Peptidase_C92"/>
    <property type="match status" value="1"/>
</dbReference>
<dbReference type="InterPro" id="IPR024453">
    <property type="entry name" value="Peptidase_C92"/>
</dbReference>
<reference evidence="3 4" key="1">
    <citation type="submission" date="2023-07" db="EMBL/GenBank/DDBJ databases">
        <title>Genomic Encyclopedia of Type Strains, Phase IV (KMG-IV): sequencing the most valuable type-strain genomes for metagenomic binning, comparative biology and taxonomic classification.</title>
        <authorList>
            <person name="Goeker M."/>
        </authorList>
    </citation>
    <scope>NUCLEOTIDE SEQUENCE [LARGE SCALE GENOMIC DNA]</scope>
    <source>
        <strain evidence="3 4">DSM 46876</strain>
    </source>
</reference>
<evidence type="ECO:0000256" key="2">
    <source>
        <dbReference type="SAM" id="SignalP"/>
    </source>
</evidence>
<name>A0AAJ1TJ29_9BACL</name>
<gene>
    <name evidence="3" type="ORF">J2Z48_001625</name>
</gene>
<keyword evidence="1" id="KW-0175">Coiled coil</keyword>
<evidence type="ECO:0000313" key="4">
    <source>
        <dbReference type="Proteomes" id="UP001238450"/>
    </source>
</evidence>
<dbReference type="SUPFAM" id="SSF54001">
    <property type="entry name" value="Cysteine proteinases"/>
    <property type="match status" value="1"/>
</dbReference>
<dbReference type="AlphaFoldDB" id="A0AAJ1TJ29"/>
<dbReference type="EMBL" id="JAUSUV010000006">
    <property type="protein sequence ID" value="MDQ0417452.1"/>
    <property type="molecule type" value="Genomic_DNA"/>
</dbReference>
<sequence>MVKKVMATYLAVTCLLTTSSVFASDSEDAIQQKIAEANQEMQEALKSVPKEKLEAAKKELESSQKTYEEFLRKEVRVDPVKVAEALRLKFNDPNITAEDAKNLGALGFPPNHHTRGDIFITWDSKTVYRHGHAGIGSKSERLTVEALPDGGVQYQSRSKWPSDMKKWAAYLVSGAKSDEYQTAANWAEHSVGKDYSIAYLNKWRTDAYYCSSLVWRSWYNQGHDLDYDGGGAVTPPDIDKSEKAIAYYTKGF</sequence>
<keyword evidence="2" id="KW-0732">Signal</keyword>
<feature type="signal peptide" evidence="2">
    <location>
        <begin position="1"/>
        <end position="23"/>
    </location>
</feature>
<feature type="chain" id="PRO_5042480219" evidence="2">
    <location>
        <begin position="24"/>
        <end position="252"/>
    </location>
</feature>
<dbReference type="RefSeq" id="WP_307252493.1">
    <property type="nucleotide sequence ID" value="NZ_JAUSUV010000006.1"/>
</dbReference>
<evidence type="ECO:0000313" key="3">
    <source>
        <dbReference type="EMBL" id="MDQ0417452.1"/>
    </source>
</evidence>